<sequence>MLRSHSAPRVLITSSNLVFSSASLTSAELFLPTQRQRRGRWHQSTGWAKVADGRYEVITEREGRWYYLGTYAGVGEPRMIDPRAFISMGDKVKNAIYRETLNGADDRLSKSVGGMYGRGMLRALKIGLEYIGYNEKLADELARSVRDRPDRHAKRRAGRRSGTGVEGR</sequence>
<gene>
    <name evidence="2" type="ORF">OE88DRAFT_1655475</name>
</gene>
<evidence type="ECO:0000313" key="3">
    <source>
        <dbReference type="Proteomes" id="UP000305948"/>
    </source>
</evidence>
<evidence type="ECO:0000256" key="1">
    <source>
        <dbReference type="SAM" id="MobiDB-lite"/>
    </source>
</evidence>
<dbReference type="STRING" id="5364.A0A5C3N6P0"/>
<accession>A0A5C3N6P0</accession>
<protein>
    <submittedName>
        <fullName evidence="2">Uncharacterized protein</fullName>
    </submittedName>
</protein>
<dbReference type="OrthoDB" id="3060478at2759"/>
<proteinExistence type="predicted"/>
<feature type="region of interest" description="Disordered" evidence="1">
    <location>
        <begin position="147"/>
        <end position="168"/>
    </location>
</feature>
<organism evidence="2 3">
    <name type="scientific">Heliocybe sulcata</name>
    <dbReference type="NCBI Taxonomy" id="5364"/>
    <lineage>
        <taxon>Eukaryota</taxon>
        <taxon>Fungi</taxon>
        <taxon>Dikarya</taxon>
        <taxon>Basidiomycota</taxon>
        <taxon>Agaricomycotina</taxon>
        <taxon>Agaricomycetes</taxon>
        <taxon>Gloeophyllales</taxon>
        <taxon>Gloeophyllaceae</taxon>
        <taxon>Heliocybe</taxon>
    </lineage>
</organism>
<dbReference type="Proteomes" id="UP000305948">
    <property type="component" value="Unassembled WGS sequence"/>
</dbReference>
<dbReference type="EMBL" id="ML213507">
    <property type="protein sequence ID" value="TFK53354.1"/>
    <property type="molecule type" value="Genomic_DNA"/>
</dbReference>
<keyword evidence="3" id="KW-1185">Reference proteome</keyword>
<name>A0A5C3N6P0_9AGAM</name>
<evidence type="ECO:0000313" key="2">
    <source>
        <dbReference type="EMBL" id="TFK53354.1"/>
    </source>
</evidence>
<dbReference type="AlphaFoldDB" id="A0A5C3N6P0"/>
<reference evidence="2 3" key="1">
    <citation type="journal article" date="2019" name="Nat. Ecol. Evol.">
        <title>Megaphylogeny resolves global patterns of mushroom evolution.</title>
        <authorList>
            <person name="Varga T."/>
            <person name="Krizsan K."/>
            <person name="Foldi C."/>
            <person name="Dima B."/>
            <person name="Sanchez-Garcia M."/>
            <person name="Sanchez-Ramirez S."/>
            <person name="Szollosi G.J."/>
            <person name="Szarkandi J.G."/>
            <person name="Papp V."/>
            <person name="Albert L."/>
            <person name="Andreopoulos W."/>
            <person name="Angelini C."/>
            <person name="Antonin V."/>
            <person name="Barry K.W."/>
            <person name="Bougher N.L."/>
            <person name="Buchanan P."/>
            <person name="Buyck B."/>
            <person name="Bense V."/>
            <person name="Catcheside P."/>
            <person name="Chovatia M."/>
            <person name="Cooper J."/>
            <person name="Damon W."/>
            <person name="Desjardin D."/>
            <person name="Finy P."/>
            <person name="Geml J."/>
            <person name="Haridas S."/>
            <person name="Hughes K."/>
            <person name="Justo A."/>
            <person name="Karasinski D."/>
            <person name="Kautmanova I."/>
            <person name="Kiss B."/>
            <person name="Kocsube S."/>
            <person name="Kotiranta H."/>
            <person name="LaButti K.M."/>
            <person name="Lechner B.E."/>
            <person name="Liimatainen K."/>
            <person name="Lipzen A."/>
            <person name="Lukacs Z."/>
            <person name="Mihaltcheva S."/>
            <person name="Morgado L.N."/>
            <person name="Niskanen T."/>
            <person name="Noordeloos M.E."/>
            <person name="Ohm R.A."/>
            <person name="Ortiz-Santana B."/>
            <person name="Ovrebo C."/>
            <person name="Racz N."/>
            <person name="Riley R."/>
            <person name="Savchenko A."/>
            <person name="Shiryaev A."/>
            <person name="Soop K."/>
            <person name="Spirin V."/>
            <person name="Szebenyi C."/>
            <person name="Tomsovsky M."/>
            <person name="Tulloss R.E."/>
            <person name="Uehling J."/>
            <person name="Grigoriev I.V."/>
            <person name="Vagvolgyi C."/>
            <person name="Papp T."/>
            <person name="Martin F.M."/>
            <person name="Miettinen O."/>
            <person name="Hibbett D.S."/>
            <person name="Nagy L.G."/>
        </authorList>
    </citation>
    <scope>NUCLEOTIDE SEQUENCE [LARGE SCALE GENOMIC DNA]</scope>
    <source>
        <strain evidence="2 3">OMC1185</strain>
    </source>
</reference>